<dbReference type="OrthoDB" id="3025610at2759"/>
<organism evidence="2 3">
    <name type="scientific">Mycena indigotica</name>
    <dbReference type="NCBI Taxonomy" id="2126181"/>
    <lineage>
        <taxon>Eukaryota</taxon>
        <taxon>Fungi</taxon>
        <taxon>Dikarya</taxon>
        <taxon>Basidiomycota</taxon>
        <taxon>Agaricomycotina</taxon>
        <taxon>Agaricomycetes</taxon>
        <taxon>Agaricomycetidae</taxon>
        <taxon>Agaricales</taxon>
        <taxon>Marasmiineae</taxon>
        <taxon>Mycenaceae</taxon>
        <taxon>Mycena</taxon>
    </lineage>
</organism>
<keyword evidence="3" id="KW-1185">Reference proteome</keyword>
<comment type="caution">
    <text evidence="2">The sequence shown here is derived from an EMBL/GenBank/DDBJ whole genome shotgun (WGS) entry which is preliminary data.</text>
</comment>
<evidence type="ECO:0000313" key="2">
    <source>
        <dbReference type="EMBL" id="KAF7316123.1"/>
    </source>
</evidence>
<dbReference type="RefSeq" id="XP_037226146.1">
    <property type="nucleotide sequence ID" value="XM_037358236.1"/>
</dbReference>
<gene>
    <name evidence="2" type="ORF">MIND_00130400</name>
</gene>
<feature type="compositionally biased region" description="Low complexity" evidence="1">
    <location>
        <begin position="215"/>
        <end position="225"/>
    </location>
</feature>
<accession>A0A8H6TCM9</accession>
<name>A0A8H6TCM9_9AGAR</name>
<dbReference type="EMBL" id="JACAZF010000001">
    <property type="protein sequence ID" value="KAF7316123.1"/>
    <property type="molecule type" value="Genomic_DNA"/>
</dbReference>
<dbReference type="Proteomes" id="UP000636479">
    <property type="component" value="Unassembled WGS sequence"/>
</dbReference>
<evidence type="ECO:0000313" key="3">
    <source>
        <dbReference type="Proteomes" id="UP000636479"/>
    </source>
</evidence>
<protein>
    <submittedName>
        <fullName evidence="2">Uncharacterized protein</fullName>
    </submittedName>
</protein>
<dbReference type="GeneID" id="59340752"/>
<proteinExistence type="predicted"/>
<dbReference type="AlphaFoldDB" id="A0A8H6TCM9"/>
<evidence type="ECO:0000256" key="1">
    <source>
        <dbReference type="SAM" id="MobiDB-lite"/>
    </source>
</evidence>
<reference evidence="2" key="1">
    <citation type="submission" date="2020-05" db="EMBL/GenBank/DDBJ databases">
        <title>Mycena genomes resolve the evolution of fungal bioluminescence.</title>
        <authorList>
            <person name="Tsai I.J."/>
        </authorList>
    </citation>
    <scope>NUCLEOTIDE SEQUENCE</scope>
    <source>
        <strain evidence="2">171206Taipei</strain>
    </source>
</reference>
<sequence length="265" mass="29255">MNTIVLPPPELAPSHVTAMQRKPCTACGVRLAPLRYTRCTLCRTVQATKNTSENMAIPQKRKVSNLEEEEAEDSALVLLRLRKRYKLMVLPPPPTITPTKTHRTKYADAPAIFRAVAQAQTNPTTAPLNFSGTFAIVATPDVDHESRVRLVSRELRRATSVQFDTDEGIVIPSSGSTRKFTLCFKCNCHNGRPLVRTKSKDLFAYFTSSKKKGNSTASQETQSSPPTQPTGPPCEGITIISAEDDTSHPRFMGQRIKLAIKHPKA</sequence>
<feature type="region of interest" description="Disordered" evidence="1">
    <location>
        <begin position="212"/>
        <end position="250"/>
    </location>
</feature>